<evidence type="ECO:0000256" key="3">
    <source>
        <dbReference type="ARBA" id="ARBA00022452"/>
    </source>
</evidence>
<keyword evidence="6 7" id="KW-0998">Cell outer membrane</keyword>
<evidence type="ECO:0000256" key="7">
    <source>
        <dbReference type="PROSITE-ProRule" id="PRU01360"/>
    </source>
</evidence>
<dbReference type="Gene3D" id="2.60.40.1120">
    <property type="entry name" value="Carboxypeptidase-like, regulatory domain"/>
    <property type="match status" value="1"/>
</dbReference>
<keyword evidence="4 7" id="KW-0812">Transmembrane</keyword>
<dbReference type="SUPFAM" id="SSF49464">
    <property type="entry name" value="Carboxypeptidase regulatory domain-like"/>
    <property type="match status" value="1"/>
</dbReference>
<name>A0A7G5XN11_9BACT</name>
<evidence type="ECO:0000256" key="4">
    <source>
        <dbReference type="ARBA" id="ARBA00022692"/>
    </source>
</evidence>
<dbReference type="EMBL" id="CP060007">
    <property type="protein sequence ID" value="QNA46864.1"/>
    <property type="molecule type" value="Genomic_DNA"/>
</dbReference>
<keyword evidence="2 7" id="KW-0813">Transport</keyword>
<evidence type="ECO:0000256" key="2">
    <source>
        <dbReference type="ARBA" id="ARBA00022448"/>
    </source>
</evidence>
<protein>
    <submittedName>
        <fullName evidence="9">SusC/RagA family TonB-linked outer membrane protein</fullName>
    </submittedName>
</protein>
<comment type="similarity">
    <text evidence="7">Belongs to the TonB-dependent receptor family.</text>
</comment>
<dbReference type="SUPFAM" id="SSF56935">
    <property type="entry name" value="Porins"/>
    <property type="match status" value="1"/>
</dbReference>
<sequence length="979" mass="105336">MFSVFVLVAFASAQTKTITGKVTDPKGEAVPSATVTVKGTKTSTSTGNDGTFRLAVPSNATTLVISSVGYTSTEVSISGDVVNATLEVANEALNEVVVIGYGTQRKRDLTGAVASVKAKDFNQGVQIAPDQLIQGKVAGVQVINNSGQPGGATTFKIRGNSSLRTGNQPLFVIDGVIVDGSSARPGLSVTGLGSTPDGNPLNFINPNDIASIDVLKDASATAIYGSRGANGVVIVTTKKGQSGTPKVELSGSYGVSSILRKIEVLNATEYRQSLQDYSLTAGNYNADVDAYDAILTTANTLNGSLAVSGGSESARYRVSVGYLDQEGIIKNTGFKKLTAGINSTMKLLKSKRAGLDFNLVVSQQNETLGAISNNAGFTGNVLSTALQWNPTRALRKPDGSINNYFDGSTLNPLEFIEGYNDKILSTNVVGSVAPSFKFTDNLEYKLIYGFNYGSGERRTSIRNWVNLEENGINGTNPNGRGTAAIGNNQLLTQTVTQTLNYNKRIGKELNFTGLLGYEYFRKENKGSNLFARGGFGYLDLDYTDVIEAGLNSNKRFYSFNNPVEEIRSFFTRLNFDYKSKYYLTATFRADGSSKFGSNNRYGFFPSFSAGWNLSDEDFFDVSFINSLKLRGGWGITGNQEFPAGASLARYVLNENNGGISQVQLPNADLKWQQDAQANIGIDFSMFNRKLSGTIDLFSRNTKQLLFPSISPQPSPGTTIWKNLDGEVMNKGIEITLNAAIVSKQDFSWDFGVNATFVKNEVSGLPAPIQTGELNGQGMSGTLSQLITNGQPINTFYTRDFRGIDKATGQSIYVNDGNIFYFMGNPNPTTVLGISTTVSYKKLSLTANLNGAFGHVLYNNTANSVLPIGNLGTRNIAKALYKNGESITNPITSSSRYLEKGDYLKAANTTLSYKFGSIGKEISGITVYVTAQNLFLLTKYNGFDPEVNTDKQVNGIPSVGIDYIGYPSARTFLFGVNVSF</sequence>
<dbReference type="InterPro" id="IPR008969">
    <property type="entry name" value="CarboxyPept-like_regulatory"/>
</dbReference>
<dbReference type="InterPro" id="IPR023997">
    <property type="entry name" value="TonB-dep_OMP_SusC/RagA_CS"/>
</dbReference>
<keyword evidence="5 7" id="KW-0472">Membrane</keyword>
<dbReference type="PROSITE" id="PS52016">
    <property type="entry name" value="TONB_DEPENDENT_REC_3"/>
    <property type="match status" value="1"/>
</dbReference>
<dbReference type="InterPro" id="IPR037066">
    <property type="entry name" value="Plug_dom_sf"/>
</dbReference>
<evidence type="ECO:0000313" key="10">
    <source>
        <dbReference type="Proteomes" id="UP000515344"/>
    </source>
</evidence>
<organism evidence="9 10">
    <name type="scientific">Lacibacter sediminis</name>
    <dbReference type="NCBI Taxonomy" id="2760713"/>
    <lineage>
        <taxon>Bacteria</taxon>
        <taxon>Pseudomonadati</taxon>
        <taxon>Bacteroidota</taxon>
        <taxon>Chitinophagia</taxon>
        <taxon>Chitinophagales</taxon>
        <taxon>Chitinophagaceae</taxon>
        <taxon>Lacibacter</taxon>
    </lineage>
</organism>
<dbReference type="AlphaFoldDB" id="A0A7G5XN11"/>
<dbReference type="InterPro" id="IPR023996">
    <property type="entry name" value="TonB-dep_OMP_SusC/RagA"/>
</dbReference>
<evidence type="ECO:0000313" key="9">
    <source>
        <dbReference type="EMBL" id="QNA46864.1"/>
    </source>
</evidence>
<dbReference type="Gene3D" id="2.40.170.20">
    <property type="entry name" value="TonB-dependent receptor, beta-barrel domain"/>
    <property type="match status" value="1"/>
</dbReference>
<evidence type="ECO:0000256" key="1">
    <source>
        <dbReference type="ARBA" id="ARBA00004571"/>
    </source>
</evidence>
<dbReference type="KEGG" id="lacs:H4075_20855"/>
<feature type="domain" description="TonB-dependent receptor plug" evidence="8">
    <location>
        <begin position="106"/>
        <end position="232"/>
    </location>
</feature>
<reference evidence="10" key="1">
    <citation type="submission" date="2020-08" db="EMBL/GenBank/DDBJ databases">
        <title>Lacibacter sp. S13-6-6 genome sequencing.</title>
        <authorList>
            <person name="Jin L."/>
        </authorList>
    </citation>
    <scope>NUCLEOTIDE SEQUENCE [LARGE SCALE GENOMIC DNA]</scope>
    <source>
        <strain evidence="10">S13-6-6</strain>
    </source>
</reference>
<proteinExistence type="inferred from homology"/>
<evidence type="ECO:0000259" key="8">
    <source>
        <dbReference type="Pfam" id="PF07715"/>
    </source>
</evidence>
<accession>A0A7G5XN11</accession>
<dbReference type="Pfam" id="PF07715">
    <property type="entry name" value="Plug"/>
    <property type="match status" value="1"/>
</dbReference>
<dbReference type="InterPro" id="IPR039426">
    <property type="entry name" value="TonB-dep_rcpt-like"/>
</dbReference>
<evidence type="ECO:0000256" key="5">
    <source>
        <dbReference type="ARBA" id="ARBA00023136"/>
    </source>
</evidence>
<dbReference type="NCBIfam" id="TIGR04056">
    <property type="entry name" value="OMP_RagA_SusC"/>
    <property type="match status" value="1"/>
</dbReference>
<keyword evidence="3 7" id="KW-1134">Transmembrane beta strand</keyword>
<dbReference type="Pfam" id="PF13715">
    <property type="entry name" value="CarbopepD_reg_2"/>
    <property type="match status" value="1"/>
</dbReference>
<keyword evidence="10" id="KW-1185">Reference proteome</keyword>
<dbReference type="InterPro" id="IPR012910">
    <property type="entry name" value="Plug_dom"/>
</dbReference>
<dbReference type="NCBIfam" id="TIGR04057">
    <property type="entry name" value="SusC_RagA_signa"/>
    <property type="match status" value="1"/>
</dbReference>
<dbReference type="InterPro" id="IPR036942">
    <property type="entry name" value="Beta-barrel_TonB_sf"/>
</dbReference>
<comment type="subcellular location">
    <subcellularLocation>
        <location evidence="1 7">Cell outer membrane</location>
        <topology evidence="1 7">Multi-pass membrane protein</topology>
    </subcellularLocation>
</comment>
<dbReference type="Gene3D" id="2.170.130.10">
    <property type="entry name" value="TonB-dependent receptor, plug domain"/>
    <property type="match status" value="1"/>
</dbReference>
<dbReference type="GO" id="GO:0009279">
    <property type="term" value="C:cell outer membrane"/>
    <property type="evidence" value="ECO:0007669"/>
    <property type="project" value="UniProtKB-SubCell"/>
</dbReference>
<gene>
    <name evidence="9" type="ORF">H4075_20855</name>
</gene>
<dbReference type="Proteomes" id="UP000515344">
    <property type="component" value="Chromosome"/>
</dbReference>
<evidence type="ECO:0000256" key="6">
    <source>
        <dbReference type="ARBA" id="ARBA00023237"/>
    </source>
</evidence>